<dbReference type="Proteomes" id="UP000274661">
    <property type="component" value="Unassembled WGS sequence"/>
</dbReference>
<sequence length="85" mass="8710">MALGIDLIGWAAAGLILAAYALLTAGRLSGDSAAYQWLNVAGAAGFVLNSGWHGAVPSAVLNVVWAGIGIVALVRLRSRGRRAPR</sequence>
<feature type="domain" description="CBU-0592-like" evidence="2">
    <location>
        <begin position="5"/>
        <end position="77"/>
    </location>
</feature>
<dbReference type="EMBL" id="RWJF01000001">
    <property type="protein sequence ID" value="RST30027.1"/>
    <property type="molecule type" value="Genomic_DNA"/>
</dbReference>
<dbReference type="NCBIfam" id="NF047864">
    <property type="entry name" value="CBU_0592_membra"/>
    <property type="match status" value="1"/>
</dbReference>
<dbReference type="OrthoDB" id="3256397at2"/>
<evidence type="ECO:0000313" key="4">
    <source>
        <dbReference type="Proteomes" id="UP000274661"/>
    </source>
</evidence>
<organism evidence="3 4">
    <name type="scientific">Sphingomonas ginkgonis</name>
    <dbReference type="NCBI Taxonomy" id="2315330"/>
    <lineage>
        <taxon>Bacteria</taxon>
        <taxon>Pseudomonadati</taxon>
        <taxon>Pseudomonadota</taxon>
        <taxon>Alphaproteobacteria</taxon>
        <taxon>Sphingomonadales</taxon>
        <taxon>Sphingomonadaceae</taxon>
        <taxon>Sphingomonas</taxon>
    </lineage>
</organism>
<evidence type="ECO:0000313" key="3">
    <source>
        <dbReference type="EMBL" id="RST30027.1"/>
    </source>
</evidence>
<keyword evidence="1" id="KW-1133">Transmembrane helix</keyword>
<evidence type="ECO:0000259" key="2">
    <source>
        <dbReference type="Pfam" id="PF26604"/>
    </source>
</evidence>
<accession>A0A3R9YL67</accession>
<comment type="caution">
    <text evidence="3">The sequence shown here is derived from an EMBL/GenBank/DDBJ whole genome shotgun (WGS) entry which is preliminary data.</text>
</comment>
<evidence type="ECO:0000256" key="1">
    <source>
        <dbReference type="SAM" id="Phobius"/>
    </source>
</evidence>
<dbReference type="AlphaFoldDB" id="A0A3R9YL67"/>
<keyword evidence="1" id="KW-0472">Membrane</keyword>
<dbReference type="RefSeq" id="WP_126717862.1">
    <property type="nucleotide sequence ID" value="NZ_RWJF01000001.1"/>
</dbReference>
<feature type="transmembrane region" description="Helical" evidence="1">
    <location>
        <begin position="54"/>
        <end position="76"/>
    </location>
</feature>
<keyword evidence="4" id="KW-1185">Reference proteome</keyword>
<dbReference type="InterPro" id="IPR058058">
    <property type="entry name" value="CBU_0592-like"/>
</dbReference>
<keyword evidence="1" id="KW-0812">Transmembrane</keyword>
<dbReference type="Pfam" id="PF26604">
    <property type="entry name" value="CBU_0592"/>
    <property type="match status" value="1"/>
</dbReference>
<proteinExistence type="predicted"/>
<reference evidence="3 4" key="1">
    <citation type="submission" date="2018-12" db="EMBL/GenBank/DDBJ databases">
        <title>Sphingomonas sp. HMF7854 Genome sequencing and assembly.</title>
        <authorList>
            <person name="Cha I."/>
            <person name="Kang H."/>
            <person name="Kim H."/>
            <person name="Kang J."/>
            <person name="Joh K."/>
        </authorList>
    </citation>
    <scope>NUCLEOTIDE SEQUENCE [LARGE SCALE GENOMIC DNA]</scope>
    <source>
        <strain evidence="3 4">HMF7854</strain>
    </source>
</reference>
<name>A0A3R9YL67_9SPHN</name>
<gene>
    <name evidence="3" type="ORF">HMF7854_03675</name>
</gene>
<protein>
    <recommendedName>
        <fullName evidence="2">CBU-0592-like domain-containing protein</fullName>
    </recommendedName>
</protein>